<name>A0A4P6XE36_9ASCO</name>
<organism evidence="1 2">
    <name type="scientific">Metschnikowia aff. pulcherrima</name>
    <dbReference type="NCBI Taxonomy" id="2163413"/>
    <lineage>
        <taxon>Eukaryota</taxon>
        <taxon>Fungi</taxon>
        <taxon>Dikarya</taxon>
        <taxon>Ascomycota</taxon>
        <taxon>Saccharomycotina</taxon>
        <taxon>Pichiomycetes</taxon>
        <taxon>Metschnikowiaceae</taxon>
        <taxon>Metschnikowia</taxon>
    </lineage>
</organism>
<dbReference type="Proteomes" id="UP000292447">
    <property type="component" value="Chromosome I"/>
</dbReference>
<evidence type="ECO:0000313" key="1">
    <source>
        <dbReference type="EMBL" id="QBM85727.1"/>
    </source>
</evidence>
<protein>
    <submittedName>
        <fullName evidence="1">Uncharacterized protein</fullName>
    </submittedName>
</protein>
<gene>
    <name evidence="1" type="ORF">METSCH_A03520</name>
</gene>
<accession>A0A4P6XE36</accession>
<proteinExistence type="predicted"/>
<dbReference type="EMBL" id="CP034456">
    <property type="protein sequence ID" value="QBM85727.1"/>
    <property type="molecule type" value="Genomic_DNA"/>
</dbReference>
<keyword evidence="2" id="KW-1185">Reference proteome</keyword>
<sequence>MIHRPLLISKIASYKKPSFLLALIVAHLSNQRSMYFLNMIALQVLFVSIIANTLEPQVGDSTRSIASEDQTQHYGQMRNFTNSAKIPRIGFHDFRTYNAIQVRLASLILQLKTYMSENNLTKHEREIQVQSLRKDIATVTNLAAEMDPLQQLDDQIRLIKHVYHVAADTDHLVEFFSLTDQEQHLVSSFVHLNLELLNLHNINGVPSAGTHDCRLRVATTIGSFMYWETVMESLTGMPVSVRELLERRFTDARYLLGVAEAAVLNYHRKK</sequence>
<dbReference type="AlphaFoldDB" id="A0A4P6XE36"/>
<reference evidence="2" key="1">
    <citation type="submission" date="2019-03" db="EMBL/GenBank/DDBJ databases">
        <title>Snf2 controls pulcherriminic acid biosynthesis and connects pigmentation and antifungal activity of the yeast Metschnikowia pulcherrima.</title>
        <authorList>
            <person name="Gore-Lloyd D."/>
            <person name="Sumann I."/>
            <person name="Brachmann A.O."/>
            <person name="Schneeberger K."/>
            <person name="Ortiz-Merino R.A."/>
            <person name="Moreno-Beltran M."/>
            <person name="Schlaefli M."/>
            <person name="Kirner P."/>
            <person name="Santos Kron A."/>
            <person name="Wolfe K.H."/>
            <person name="Piel J."/>
            <person name="Ahrens C.H."/>
            <person name="Henk D."/>
            <person name="Freimoser F.M."/>
        </authorList>
    </citation>
    <scope>NUCLEOTIDE SEQUENCE [LARGE SCALE GENOMIC DNA]</scope>
    <source>
        <strain evidence="2">APC 1.2</strain>
    </source>
</reference>
<evidence type="ECO:0000313" key="2">
    <source>
        <dbReference type="Proteomes" id="UP000292447"/>
    </source>
</evidence>